<keyword evidence="1" id="KW-0812">Transmembrane</keyword>
<dbReference type="Proteomes" id="UP000264036">
    <property type="component" value="Unassembled WGS sequence"/>
</dbReference>
<reference evidence="2 3" key="1">
    <citation type="journal article" date="2018" name="Nat. Biotechnol.">
        <title>A standardized bacterial taxonomy based on genome phylogeny substantially revises the tree of life.</title>
        <authorList>
            <person name="Parks D.H."/>
            <person name="Chuvochina M."/>
            <person name="Waite D.W."/>
            <person name="Rinke C."/>
            <person name="Skarshewski A."/>
            <person name="Chaumeil P.A."/>
            <person name="Hugenholtz P."/>
        </authorList>
    </citation>
    <scope>NUCLEOTIDE SEQUENCE [LARGE SCALE GENOMIC DNA]</scope>
    <source>
        <strain evidence="2">UBA10707</strain>
    </source>
</reference>
<comment type="caution">
    <text evidence="2">The sequence shown here is derived from an EMBL/GenBank/DDBJ whole genome shotgun (WGS) entry which is preliminary data.</text>
</comment>
<dbReference type="EMBL" id="DOEK01000040">
    <property type="protein sequence ID" value="HBP31505.1"/>
    <property type="molecule type" value="Genomic_DNA"/>
</dbReference>
<gene>
    <name evidence="2" type="ORF">DD666_19105</name>
</gene>
<evidence type="ECO:0000256" key="1">
    <source>
        <dbReference type="SAM" id="Phobius"/>
    </source>
</evidence>
<name>A0A356LLU6_9BURK</name>
<evidence type="ECO:0000313" key="2">
    <source>
        <dbReference type="EMBL" id="HBP31505.1"/>
    </source>
</evidence>
<feature type="transmembrane region" description="Helical" evidence="1">
    <location>
        <begin position="73"/>
        <end position="94"/>
    </location>
</feature>
<feature type="transmembrane region" description="Helical" evidence="1">
    <location>
        <begin position="179"/>
        <end position="198"/>
    </location>
</feature>
<sequence>MARRNFSFKDFWLTEAVRLREDHWGPLDDAALIRQLRSGNDSPEEKIVRRARLLADRENTTTLVEQWTQGAKLALLILAVVALLGGTGAAAGVLGSANRHINVLLAIVTLLGVHGLTFLFWILSLFLSSRAFSWLGQLWLWLSRKIARGPEAALAPQSFVSLLAQNSALKWALSCVSHGFWVLFFLAALLTMLGLLAAQRYTFGWETTILSPDVFVSLTRTLGGLPAMLGFPVPNAELVRQSTAGATLSESTYAIWSAWLLGVVLCYGLLLRVVSLAICLWQLRRALLALRLDIDLPSYSPLVSRLAPTSENLGIDAPASDDTLSAPGNTVTRAYSSEPVYVGIELPPDTTWPVFPVAAGVQDGGVLESREQRHALLDRLHAQPVNGLLLVVDAAQTPDRGTLRLISELAGLARATHILLWQRDGQASRQQTWQTQLADAGFLPDTLHLDPASLPDWIAAP</sequence>
<keyword evidence="1" id="KW-1133">Transmembrane helix</keyword>
<feature type="transmembrane region" description="Helical" evidence="1">
    <location>
        <begin position="101"/>
        <end position="127"/>
    </location>
</feature>
<protein>
    <submittedName>
        <fullName evidence="2">DUF2868 domain-containing protein</fullName>
    </submittedName>
</protein>
<dbReference type="InterPro" id="IPR021296">
    <property type="entry name" value="DUF2868"/>
</dbReference>
<proteinExistence type="predicted"/>
<organism evidence="2 3">
    <name type="scientific">Advenella kashmirensis</name>
    <dbReference type="NCBI Taxonomy" id="310575"/>
    <lineage>
        <taxon>Bacteria</taxon>
        <taxon>Pseudomonadati</taxon>
        <taxon>Pseudomonadota</taxon>
        <taxon>Betaproteobacteria</taxon>
        <taxon>Burkholderiales</taxon>
        <taxon>Alcaligenaceae</taxon>
    </lineage>
</organism>
<keyword evidence="1" id="KW-0472">Membrane</keyword>
<dbReference type="Pfam" id="PF11067">
    <property type="entry name" value="DUF2868"/>
    <property type="match status" value="1"/>
</dbReference>
<dbReference type="AlphaFoldDB" id="A0A356LLU6"/>
<evidence type="ECO:0000313" key="3">
    <source>
        <dbReference type="Proteomes" id="UP000264036"/>
    </source>
</evidence>
<feature type="transmembrane region" description="Helical" evidence="1">
    <location>
        <begin position="253"/>
        <end position="281"/>
    </location>
</feature>
<accession>A0A356LLU6</accession>